<dbReference type="OrthoDB" id="6240313at2759"/>
<proteinExistence type="predicted"/>
<gene>
    <name evidence="9" type="ORF">PXEA_LOCUS5996</name>
</gene>
<evidence type="ECO:0000256" key="7">
    <source>
        <dbReference type="ARBA" id="ARBA00023273"/>
    </source>
</evidence>
<dbReference type="Pfam" id="PF00069">
    <property type="entry name" value="Pkinase"/>
    <property type="match status" value="1"/>
</dbReference>
<dbReference type="InterPro" id="IPR011009">
    <property type="entry name" value="Kinase-like_dom_sf"/>
</dbReference>
<dbReference type="AlphaFoldDB" id="A0A448WIE7"/>
<evidence type="ECO:0000256" key="3">
    <source>
        <dbReference type="ARBA" id="ARBA00022490"/>
    </source>
</evidence>
<evidence type="ECO:0000259" key="8">
    <source>
        <dbReference type="PROSITE" id="PS50011"/>
    </source>
</evidence>
<dbReference type="InterPro" id="IPR008271">
    <property type="entry name" value="Ser/Thr_kinase_AS"/>
</dbReference>
<dbReference type="PANTHER" id="PTHR46256">
    <property type="entry name" value="AGAP011099-PA"/>
    <property type="match status" value="1"/>
</dbReference>
<keyword evidence="6" id="KW-0206">Cytoskeleton</keyword>
<keyword evidence="3" id="KW-0963">Cytoplasm</keyword>
<dbReference type="GO" id="GO:0003779">
    <property type="term" value="F:actin binding"/>
    <property type="evidence" value="ECO:0007669"/>
    <property type="project" value="UniProtKB-KW"/>
</dbReference>
<keyword evidence="5" id="KW-0009">Actin-binding</keyword>
<evidence type="ECO:0000313" key="9">
    <source>
        <dbReference type="EMBL" id="VEL12556.1"/>
    </source>
</evidence>
<dbReference type="GO" id="GO:0030832">
    <property type="term" value="P:regulation of actin filament length"/>
    <property type="evidence" value="ECO:0007669"/>
    <property type="project" value="TreeGrafter"/>
</dbReference>
<protein>
    <recommendedName>
        <fullName evidence="8">Protein kinase domain-containing protein</fullName>
    </recommendedName>
</protein>
<evidence type="ECO:0000256" key="4">
    <source>
        <dbReference type="ARBA" id="ARBA00022737"/>
    </source>
</evidence>
<reference evidence="9" key="1">
    <citation type="submission" date="2018-11" db="EMBL/GenBank/DDBJ databases">
        <authorList>
            <consortium name="Pathogen Informatics"/>
        </authorList>
    </citation>
    <scope>NUCLEOTIDE SEQUENCE</scope>
</reference>
<dbReference type="PANTHER" id="PTHR46256:SF3">
    <property type="entry name" value="MYOSIN MOTOR DOMAIN-CONTAINING PROTEIN"/>
    <property type="match status" value="1"/>
</dbReference>
<evidence type="ECO:0000256" key="6">
    <source>
        <dbReference type="ARBA" id="ARBA00023212"/>
    </source>
</evidence>
<evidence type="ECO:0000256" key="1">
    <source>
        <dbReference type="ARBA" id="ARBA00004245"/>
    </source>
</evidence>
<evidence type="ECO:0000256" key="5">
    <source>
        <dbReference type="ARBA" id="ARBA00023203"/>
    </source>
</evidence>
<dbReference type="PROSITE" id="PS50011">
    <property type="entry name" value="PROTEIN_KINASE_DOM"/>
    <property type="match status" value="1"/>
</dbReference>
<dbReference type="GO" id="GO:0000146">
    <property type="term" value="F:microfilament motor activity"/>
    <property type="evidence" value="ECO:0007669"/>
    <property type="project" value="TreeGrafter"/>
</dbReference>
<evidence type="ECO:0000313" key="10">
    <source>
        <dbReference type="Proteomes" id="UP000784294"/>
    </source>
</evidence>
<dbReference type="GO" id="GO:0005524">
    <property type="term" value="F:ATP binding"/>
    <property type="evidence" value="ECO:0007669"/>
    <property type="project" value="InterPro"/>
</dbReference>
<dbReference type="SUPFAM" id="SSF56112">
    <property type="entry name" value="Protein kinase-like (PK-like)"/>
    <property type="match status" value="1"/>
</dbReference>
<dbReference type="GO" id="GO:0042995">
    <property type="term" value="C:cell projection"/>
    <property type="evidence" value="ECO:0007669"/>
    <property type="project" value="UniProtKB-SubCell"/>
</dbReference>
<dbReference type="GO" id="GO:0005856">
    <property type="term" value="C:cytoskeleton"/>
    <property type="evidence" value="ECO:0007669"/>
    <property type="project" value="UniProtKB-SubCell"/>
</dbReference>
<dbReference type="InterPro" id="IPR000719">
    <property type="entry name" value="Prot_kinase_dom"/>
</dbReference>
<keyword evidence="4" id="KW-0677">Repeat</keyword>
<dbReference type="Proteomes" id="UP000784294">
    <property type="component" value="Unassembled WGS sequence"/>
</dbReference>
<sequence length="292" mass="33005">MTAGNSETQNPEKLSSLEELWLTHHCPCHRHKRRRHRHRYRLLTANQMNCAADESTGDNTDAHQPLKSQATRTCFTFHPEAKRLQKLHELEVSDAPNEEVTLNEETFALSSTPLGFTSTEQTSGCSRDFVQSDNALFNSSNRVAHKPLLEAHGSHGSSHKVLPSLLVYYLHDEEAIRPYRSQKNSRDLETCARTEAEFNDNENSRLPSRQTPNCVEMLLENEEATCVGRLAEKIIAYILYCTTSALAHLHAMGVIHRDVKGSNILLTREGQVKLVDFGKLITAVSIHNRKLK</sequence>
<dbReference type="Gene3D" id="1.10.510.10">
    <property type="entry name" value="Transferase(Phosphotransferase) domain 1"/>
    <property type="match status" value="1"/>
</dbReference>
<dbReference type="EMBL" id="CAAALY010015110">
    <property type="protein sequence ID" value="VEL12556.1"/>
    <property type="molecule type" value="Genomic_DNA"/>
</dbReference>
<name>A0A448WIE7_9PLAT</name>
<keyword evidence="7" id="KW-0966">Cell projection</keyword>
<dbReference type="GO" id="GO:0004674">
    <property type="term" value="F:protein serine/threonine kinase activity"/>
    <property type="evidence" value="ECO:0007669"/>
    <property type="project" value="TreeGrafter"/>
</dbReference>
<evidence type="ECO:0000256" key="2">
    <source>
        <dbReference type="ARBA" id="ARBA00004316"/>
    </source>
</evidence>
<accession>A0A448WIE7</accession>
<comment type="caution">
    <text evidence="9">The sequence shown here is derived from an EMBL/GenBank/DDBJ whole genome shotgun (WGS) entry which is preliminary data.</text>
</comment>
<dbReference type="PROSITE" id="PS00108">
    <property type="entry name" value="PROTEIN_KINASE_ST"/>
    <property type="match status" value="1"/>
</dbReference>
<dbReference type="InterPro" id="IPR052409">
    <property type="entry name" value="Myosin-III_kinase_activity"/>
</dbReference>
<feature type="domain" description="Protein kinase" evidence="8">
    <location>
        <begin position="78"/>
        <end position="292"/>
    </location>
</feature>
<keyword evidence="10" id="KW-1185">Reference proteome</keyword>
<organism evidence="9 10">
    <name type="scientific">Protopolystoma xenopodis</name>
    <dbReference type="NCBI Taxonomy" id="117903"/>
    <lineage>
        <taxon>Eukaryota</taxon>
        <taxon>Metazoa</taxon>
        <taxon>Spiralia</taxon>
        <taxon>Lophotrochozoa</taxon>
        <taxon>Platyhelminthes</taxon>
        <taxon>Monogenea</taxon>
        <taxon>Polyopisthocotylea</taxon>
        <taxon>Polystomatidea</taxon>
        <taxon>Polystomatidae</taxon>
        <taxon>Protopolystoma</taxon>
    </lineage>
</organism>
<comment type="subcellular location">
    <subcellularLocation>
        <location evidence="2">Cell projection</location>
    </subcellularLocation>
    <subcellularLocation>
        <location evidence="1">Cytoplasm</location>
        <location evidence="1">Cytoskeleton</location>
    </subcellularLocation>
</comment>